<dbReference type="CDD" id="cd00570">
    <property type="entry name" value="GST_N_family"/>
    <property type="match status" value="1"/>
</dbReference>
<feature type="domain" description="GST C-terminal" evidence="8">
    <location>
        <begin position="121"/>
        <end position="253"/>
    </location>
</feature>
<dbReference type="SFLD" id="SFLDS00019">
    <property type="entry name" value="Glutathione_Transferase_(cytos"/>
    <property type="match status" value="1"/>
</dbReference>
<evidence type="ECO:0000313" key="9">
    <source>
        <dbReference type="EMBL" id="KAH7278953.1"/>
    </source>
</evidence>
<dbReference type="Pfam" id="PF13417">
    <property type="entry name" value="GST_N_3"/>
    <property type="match status" value="1"/>
</dbReference>
<dbReference type="GO" id="GO:0004364">
    <property type="term" value="F:glutathione transferase activity"/>
    <property type="evidence" value="ECO:0007669"/>
    <property type="project" value="UniProtKB-EC"/>
</dbReference>
<dbReference type="Gene3D" id="3.40.30.10">
    <property type="entry name" value="Glutaredoxin"/>
    <property type="match status" value="1"/>
</dbReference>
<dbReference type="InterPro" id="IPR036282">
    <property type="entry name" value="Glutathione-S-Trfase_C_sf"/>
</dbReference>
<name>A0A8T2Q5U4_CERRI</name>
<evidence type="ECO:0000256" key="3">
    <source>
        <dbReference type="ARBA" id="ARBA00023002"/>
    </source>
</evidence>
<evidence type="ECO:0000256" key="4">
    <source>
        <dbReference type="ARBA" id="ARBA00024194"/>
    </source>
</evidence>
<evidence type="ECO:0000313" key="10">
    <source>
        <dbReference type="Proteomes" id="UP000825935"/>
    </source>
</evidence>
<reference evidence="9" key="1">
    <citation type="submission" date="2021-08" db="EMBL/GenBank/DDBJ databases">
        <title>WGS assembly of Ceratopteris richardii.</title>
        <authorList>
            <person name="Marchant D.B."/>
            <person name="Chen G."/>
            <person name="Jenkins J."/>
            <person name="Shu S."/>
            <person name="Leebens-Mack J."/>
            <person name="Grimwood J."/>
            <person name="Schmutz J."/>
            <person name="Soltis P."/>
            <person name="Soltis D."/>
            <person name="Chen Z.-H."/>
        </authorList>
    </citation>
    <scope>NUCLEOTIDE SEQUENCE</scope>
    <source>
        <strain evidence="9">Whitten #5841</strain>
        <tissue evidence="9">Leaf</tissue>
    </source>
</reference>
<keyword evidence="2" id="KW-0808">Transferase</keyword>
<dbReference type="OMA" id="AWYRAMA"/>
<accession>A0A8T2Q5U4</accession>
<dbReference type="GO" id="GO:0045174">
    <property type="term" value="F:glutathione dehydrogenase (ascorbate) activity"/>
    <property type="evidence" value="ECO:0007669"/>
    <property type="project" value="UniProtKB-EC"/>
</dbReference>
<organism evidence="9 10">
    <name type="scientific">Ceratopteris richardii</name>
    <name type="common">Triangle waterfern</name>
    <dbReference type="NCBI Taxonomy" id="49495"/>
    <lineage>
        <taxon>Eukaryota</taxon>
        <taxon>Viridiplantae</taxon>
        <taxon>Streptophyta</taxon>
        <taxon>Embryophyta</taxon>
        <taxon>Tracheophyta</taxon>
        <taxon>Polypodiopsida</taxon>
        <taxon>Polypodiidae</taxon>
        <taxon>Polypodiales</taxon>
        <taxon>Pteridineae</taxon>
        <taxon>Pteridaceae</taxon>
        <taxon>Parkerioideae</taxon>
        <taxon>Ceratopteris</taxon>
    </lineage>
</organism>
<dbReference type="InterPro" id="IPR010987">
    <property type="entry name" value="Glutathione-S-Trfase_C-like"/>
</dbReference>
<dbReference type="PANTHER" id="PTHR44420">
    <property type="entry name" value="GLUTATHIONE S-TRANSFERASE DHAR2-RELATED"/>
    <property type="match status" value="1"/>
</dbReference>
<evidence type="ECO:0000259" key="8">
    <source>
        <dbReference type="PROSITE" id="PS50405"/>
    </source>
</evidence>
<comment type="similarity">
    <text evidence="4">Belongs to the GST superfamily. DHAR family.</text>
</comment>
<keyword evidence="1" id="KW-0216">Detoxification</keyword>
<dbReference type="SUPFAM" id="SSF47616">
    <property type="entry name" value="GST C-terminal domain-like"/>
    <property type="match status" value="1"/>
</dbReference>
<dbReference type="AlphaFoldDB" id="A0A8T2Q5U4"/>
<evidence type="ECO:0000256" key="6">
    <source>
        <dbReference type="ARBA" id="ARBA00049544"/>
    </source>
</evidence>
<evidence type="ECO:0000256" key="2">
    <source>
        <dbReference type="ARBA" id="ARBA00022679"/>
    </source>
</evidence>
<keyword evidence="3" id="KW-0560">Oxidoreductase</keyword>
<dbReference type="Proteomes" id="UP000825935">
    <property type="component" value="Chromosome 38"/>
</dbReference>
<proteinExistence type="inferred from homology"/>
<dbReference type="Pfam" id="PF13410">
    <property type="entry name" value="GST_C_2"/>
    <property type="match status" value="1"/>
</dbReference>
<protein>
    <recommendedName>
        <fullName evidence="8">GST C-terminal domain-containing protein</fullName>
    </recommendedName>
</protein>
<feature type="region of interest" description="Disordered" evidence="7">
    <location>
        <begin position="1"/>
        <end position="22"/>
    </location>
</feature>
<evidence type="ECO:0000256" key="5">
    <source>
        <dbReference type="ARBA" id="ARBA00047960"/>
    </source>
</evidence>
<comment type="catalytic activity">
    <reaction evidence="5">
        <text>RX + glutathione = an S-substituted glutathione + a halide anion + H(+)</text>
        <dbReference type="Rhea" id="RHEA:16437"/>
        <dbReference type="ChEBI" id="CHEBI:15378"/>
        <dbReference type="ChEBI" id="CHEBI:16042"/>
        <dbReference type="ChEBI" id="CHEBI:17792"/>
        <dbReference type="ChEBI" id="CHEBI:57925"/>
        <dbReference type="ChEBI" id="CHEBI:90779"/>
        <dbReference type="EC" id="2.5.1.18"/>
    </reaction>
</comment>
<dbReference type="InterPro" id="IPR044627">
    <property type="entry name" value="DHAR1/2/3/4"/>
</dbReference>
<dbReference type="EMBL" id="CM035443">
    <property type="protein sequence ID" value="KAH7278953.1"/>
    <property type="molecule type" value="Genomic_DNA"/>
</dbReference>
<dbReference type="OrthoDB" id="1935530at2759"/>
<dbReference type="InterPro" id="IPR040079">
    <property type="entry name" value="Glutathione_S-Trfase"/>
</dbReference>
<evidence type="ECO:0000256" key="7">
    <source>
        <dbReference type="SAM" id="MobiDB-lite"/>
    </source>
</evidence>
<dbReference type="InterPro" id="IPR004045">
    <property type="entry name" value="Glutathione_S-Trfase_N"/>
</dbReference>
<dbReference type="Gene3D" id="1.20.1050.10">
    <property type="match status" value="1"/>
</dbReference>
<gene>
    <name evidence="9" type="ORF">KP509_38G065900</name>
</gene>
<keyword evidence="10" id="KW-1185">Reference proteome</keyword>
<comment type="caution">
    <text evidence="9">The sequence shown here is derived from an EMBL/GenBank/DDBJ whole genome shotgun (WGS) entry which is preliminary data.</text>
</comment>
<dbReference type="SUPFAM" id="SSF52833">
    <property type="entry name" value="Thioredoxin-like"/>
    <property type="match status" value="1"/>
</dbReference>
<dbReference type="GO" id="GO:0033355">
    <property type="term" value="P:ascorbate glutathione cycle"/>
    <property type="evidence" value="ECO:0007669"/>
    <property type="project" value="InterPro"/>
</dbReference>
<dbReference type="PANTHER" id="PTHR44420:SF5">
    <property type="entry name" value="GLUTATHIONE DEHYDROGENASE (ASCORBATE)"/>
    <property type="match status" value="1"/>
</dbReference>
<comment type="catalytic activity">
    <reaction evidence="6">
        <text>L-dehydroascorbate + 2 glutathione = glutathione disulfide + L-ascorbate</text>
        <dbReference type="Rhea" id="RHEA:24424"/>
        <dbReference type="ChEBI" id="CHEBI:38290"/>
        <dbReference type="ChEBI" id="CHEBI:57925"/>
        <dbReference type="ChEBI" id="CHEBI:58297"/>
        <dbReference type="ChEBI" id="CHEBI:58539"/>
        <dbReference type="EC" id="1.8.5.1"/>
    </reaction>
</comment>
<sequence>MATGMAAETQMGPPTTTAVPLGTGLEAGSLQVFGLAPPGAGSPSLELGACPHSQRVYMALEERGLPFVITGIDEQSMPSWLTEINKNAEIPALRDGDEYVFGADDILSHVNDRYPEQSSAFLVPEAQLQQIETITSALVETFMKWMESKSKDSPVRTEYEDAVVELNKHLEKNGPYLCGTSPTDADFKVAPLLHHARVTLLNVMDFELPKKYAAVHKYIALMEGRASFQKYNQPDELIVSSWQRKFGMQAQTA</sequence>
<dbReference type="PROSITE" id="PS50405">
    <property type="entry name" value="GST_CTER"/>
    <property type="match status" value="1"/>
</dbReference>
<evidence type="ECO:0000256" key="1">
    <source>
        <dbReference type="ARBA" id="ARBA00022575"/>
    </source>
</evidence>
<dbReference type="InterPro" id="IPR036249">
    <property type="entry name" value="Thioredoxin-like_sf"/>
</dbReference>